<accession>A0A067S5P6</accession>
<sequence>MVVRASNSAYPPSLPSTFAFLGLFSPSTFLPRHAFQPSPQGSSTLLGPVRTAVLRSTSLVIACRRLPLVPSSLNVISSFVSLGLEVRSSEDHLAANLFWTSYTDQLVRTRTIPHAEAAVSIEMLTSFIPQSAPRTPTSDEARQRSSRSPSR</sequence>
<dbReference type="EMBL" id="KL142427">
    <property type="protein sequence ID" value="KDR66121.1"/>
    <property type="molecule type" value="Genomic_DNA"/>
</dbReference>
<keyword evidence="3" id="KW-1185">Reference proteome</keyword>
<evidence type="ECO:0000313" key="2">
    <source>
        <dbReference type="EMBL" id="KDR66121.1"/>
    </source>
</evidence>
<feature type="region of interest" description="Disordered" evidence="1">
    <location>
        <begin position="130"/>
        <end position="151"/>
    </location>
</feature>
<reference evidence="3" key="1">
    <citation type="journal article" date="2014" name="Proc. Natl. Acad. Sci. U.S.A.">
        <title>Extensive sampling of basidiomycete genomes demonstrates inadequacy of the white-rot/brown-rot paradigm for wood decay fungi.</title>
        <authorList>
            <person name="Riley R."/>
            <person name="Salamov A.A."/>
            <person name="Brown D.W."/>
            <person name="Nagy L.G."/>
            <person name="Floudas D."/>
            <person name="Held B.W."/>
            <person name="Levasseur A."/>
            <person name="Lombard V."/>
            <person name="Morin E."/>
            <person name="Otillar R."/>
            <person name="Lindquist E.A."/>
            <person name="Sun H."/>
            <person name="LaButti K.M."/>
            <person name="Schmutz J."/>
            <person name="Jabbour D."/>
            <person name="Luo H."/>
            <person name="Baker S.E."/>
            <person name="Pisabarro A.G."/>
            <person name="Walton J.D."/>
            <person name="Blanchette R.A."/>
            <person name="Henrissat B."/>
            <person name="Martin F."/>
            <person name="Cullen D."/>
            <person name="Hibbett D.S."/>
            <person name="Grigoriev I.V."/>
        </authorList>
    </citation>
    <scope>NUCLEOTIDE SEQUENCE [LARGE SCALE GENOMIC DNA]</scope>
    <source>
        <strain evidence="3">CBS 339.88</strain>
    </source>
</reference>
<protein>
    <submittedName>
        <fullName evidence="2">Uncharacterized protein</fullName>
    </submittedName>
</protein>
<organism evidence="2 3">
    <name type="scientific">Galerina marginata (strain CBS 339.88)</name>
    <dbReference type="NCBI Taxonomy" id="685588"/>
    <lineage>
        <taxon>Eukaryota</taxon>
        <taxon>Fungi</taxon>
        <taxon>Dikarya</taxon>
        <taxon>Basidiomycota</taxon>
        <taxon>Agaricomycotina</taxon>
        <taxon>Agaricomycetes</taxon>
        <taxon>Agaricomycetidae</taxon>
        <taxon>Agaricales</taxon>
        <taxon>Agaricineae</taxon>
        <taxon>Strophariaceae</taxon>
        <taxon>Galerina</taxon>
    </lineage>
</organism>
<name>A0A067S5P6_GALM3</name>
<dbReference type="Proteomes" id="UP000027222">
    <property type="component" value="Unassembled WGS sequence"/>
</dbReference>
<dbReference type="HOGENOM" id="CLU_1731615_0_0_1"/>
<evidence type="ECO:0000256" key="1">
    <source>
        <dbReference type="SAM" id="MobiDB-lite"/>
    </source>
</evidence>
<proteinExistence type="predicted"/>
<gene>
    <name evidence="2" type="ORF">GALMADRAFT_1209326</name>
</gene>
<dbReference type="AlphaFoldDB" id="A0A067S5P6"/>
<evidence type="ECO:0000313" key="3">
    <source>
        <dbReference type="Proteomes" id="UP000027222"/>
    </source>
</evidence>